<dbReference type="HOGENOM" id="CLU_014689_7_0_0"/>
<dbReference type="CDD" id="cd02440">
    <property type="entry name" value="AdoMet_MTases"/>
    <property type="match status" value="1"/>
</dbReference>
<evidence type="ECO:0000256" key="5">
    <source>
        <dbReference type="PROSITE-ProRule" id="PRU10015"/>
    </source>
</evidence>
<dbReference type="PANTHER" id="PTHR11061:SF30">
    <property type="entry name" value="TRNA (URACIL(54)-C(5))-METHYLTRANSFERASE"/>
    <property type="match status" value="1"/>
</dbReference>
<dbReference type="PROSITE" id="PS01230">
    <property type="entry name" value="TRMA_1"/>
    <property type="match status" value="1"/>
</dbReference>
<keyword evidence="1 4" id="KW-0489">Methyltransferase</keyword>
<dbReference type="SUPFAM" id="SSF50249">
    <property type="entry name" value="Nucleic acid-binding proteins"/>
    <property type="match status" value="1"/>
</dbReference>
<gene>
    <name evidence="7" type="ORF">U14_01204</name>
</gene>
<sequence>MAILKNSIHRLDITHLNDDAQGIGLLEGKPIIVEGVLPGERVEIKAIKIAKAYVVGKLQTILRPSPDRMTPFCPVFDRCGGCSVQHLAYPAQLALKTRRVREFTARLPATTPIVVHDTLGMAQPRHFRHKAQYPVMPGHNGVALGFYAKHSHRLIEHRVCGVQADTLNHARDIVKEFLETWRVSIYDETRHEGLVRHLVMRSALHTGEMMMTLVINGDELPHQRELIQTVTRAMPNVTGILLNSNRERTNIILGSRMELIYGVPQIRDQIGELTFAISPLAFYQVNPAQTEILYAKALEYAALTGEETVFDLYSGIGSLSLFLSRHARQVYGVEIVEDAVRDAIDNARLNSCKNVEFFSGAAETVIPDVVEQGLRADVVVLDPPRKGCEPAVLDTIIRMSPQRIVYVSCHLASLFRDLRVLVEHGYAVAEIQPVDMFPHTPHVECVASLVRR</sequence>
<dbReference type="InterPro" id="IPR012340">
    <property type="entry name" value="NA-bd_OB-fold"/>
</dbReference>
<feature type="binding site" evidence="4">
    <location>
        <position position="334"/>
    </location>
    <ligand>
        <name>S-adenosyl-L-methionine</name>
        <dbReference type="ChEBI" id="CHEBI:59789"/>
    </ligand>
</feature>
<dbReference type="PANTHER" id="PTHR11061">
    <property type="entry name" value="RNA M5U METHYLTRANSFERASE"/>
    <property type="match status" value="1"/>
</dbReference>
<dbReference type="Proteomes" id="UP000030700">
    <property type="component" value="Unassembled WGS sequence"/>
</dbReference>
<evidence type="ECO:0000256" key="1">
    <source>
        <dbReference type="ARBA" id="ARBA00022603"/>
    </source>
</evidence>
<dbReference type="GO" id="GO:0070475">
    <property type="term" value="P:rRNA base methylation"/>
    <property type="evidence" value="ECO:0007669"/>
    <property type="project" value="TreeGrafter"/>
</dbReference>
<dbReference type="InterPro" id="IPR030391">
    <property type="entry name" value="MeTrfase_TrmA_CS"/>
</dbReference>
<evidence type="ECO:0000313" key="7">
    <source>
        <dbReference type="EMBL" id="GAK49979.1"/>
    </source>
</evidence>
<evidence type="ECO:0000313" key="8">
    <source>
        <dbReference type="Proteomes" id="UP000030700"/>
    </source>
</evidence>
<dbReference type="Gene3D" id="2.40.50.1070">
    <property type="match status" value="1"/>
</dbReference>
<dbReference type="SUPFAM" id="SSF53335">
    <property type="entry name" value="S-adenosyl-L-methionine-dependent methyltransferases"/>
    <property type="match status" value="1"/>
</dbReference>
<dbReference type="Pfam" id="PF01938">
    <property type="entry name" value="TRAM"/>
    <property type="match status" value="1"/>
</dbReference>
<evidence type="ECO:0000256" key="3">
    <source>
        <dbReference type="ARBA" id="ARBA00022691"/>
    </source>
</evidence>
<feature type="active site" description="Nucleophile" evidence="4">
    <location>
        <position position="409"/>
    </location>
</feature>
<dbReference type="STRING" id="1499966.U14_01204"/>
<evidence type="ECO:0000256" key="4">
    <source>
        <dbReference type="PROSITE-ProRule" id="PRU01024"/>
    </source>
</evidence>
<reference evidence="7" key="1">
    <citation type="journal article" date="2015" name="PeerJ">
        <title>First genomic representation of candidate bacterial phylum KSB3 points to enhanced environmental sensing as a trigger of wastewater bulking.</title>
        <authorList>
            <person name="Sekiguchi Y."/>
            <person name="Ohashi A."/>
            <person name="Parks D.H."/>
            <person name="Yamauchi T."/>
            <person name="Tyson G.W."/>
            <person name="Hugenholtz P."/>
        </authorList>
    </citation>
    <scope>NUCLEOTIDE SEQUENCE [LARGE SCALE GENOMIC DNA]</scope>
</reference>
<comment type="similarity">
    <text evidence="4">Belongs to the class I-like SAM-binding methyltransferase superfamily. RNA M5U methyltransferase family.</text>
</comment>
<feature type="active site" evidence="5">
    <location>
        <position position="409"/>
    </location>
</feature>
<evidence type="ECO:0000259" key="6">
    <source>
        <dbReference type="PROSITE" id="PS50926"/>
    </source>
</evidence>
<dbReference type="AlphaFoldDB" id="A0A0S6VRM2"/>
<dbReference type="InterPro" id="IPR030390">
    <property type="entry name" value="MeTrfase_TrmA_AS"/>
</dbReference>
<organism evidence="7">
    <name type="scientific">Candidatus Moduliflexus flocculans</name>
    <dbReference type="NCBI Taxonomy" id="1499966"/>
    <lineage>
        <taxon>Bacteria</taxon>
        <taxon>Candidatus Moduliflexota</taxon>
        <taxon>Candidatus Moduliflexia</taxon>
        <taxon>Candidatus Moduliflexales</taxon>
        <taxon>Candidatus Moduliflexaceae</taxon>
    </lineage>
</organism>
<dbReference type="Gene3D" id="3.40.50.150">
    <property type="entry name" value="Vaccinia Virus protein VP39"/>
    <property type="match status" value="1"/>
</dbReference>
<feature type="binding site" evidence="4">
    <location>
        <position position="382"/>
    </location>
    <ligand>
        <name>S-adenosyl-L-methionine</name>
        <dbReference type="ChEBI" id="CHEBI:59789"/>
    </ligand>
</feature>
<dbReference type="FunFam" id="2.40.50.1070:FF:000003">
    <property type="entry name" value="23S rRNA (Uracil-5-)-methyltransferase RumA"/>
    <property type="match status" value="1"/>
</dbReference>
<keyword evidence="3 4" id="KW-0949">S-adenosyl-L-methionine</keyword>
<accession>A0A0S6VRM2</accession>
<evidence type="ECO:0000256" key="2">
    <source>
        <dbReference type="ARBA" id="ARBA00022679"/>
    </source>
</evidence>
<keyword evidence="2 4" id="KW-0808">Transferase</keyword>
<dbReference type="FunFam" id="3.40.50.150:FF:000009">
    <property type="entry name" value="23S rRNA (Uracil(1939)-C(5))-methyltransferase RlmD"/>
    <property type="match status" value="1"/>
</dbReference>
<feature type="binding site" evidence="4">
    <location>
        <position position="313"/>
    </location>
    <ligand>
        <name>S-adenosyl-L-methionine</name>
        <dbReference type="ChEBI" id="CHEBI:59789"/>
    </ligand>
</feature>
<dbReference type="GO" id="GO:0070041">
    <property type="term" value="F:rRNA (uridine-C5-)-methyltransferase activity"/>
    <property type="evidence" value="ECO:0007669"/>
    <property type="project" value="TreeGrafter"/>
</dbReference>
<dbReference type="PROSITE" id="PS01231">
    <property type="entry name" value="TRMA_2"/>
    <property type="match status" value="1"/>
</dbReference>
<dbReference type="Pfam" id="PF05958">
    <property type="entry name" value="tRNA_U5-meth_tr"/>
    <property type="match status" value="1"/>
</dbReference>
<dbReference type="NCBIfam" id="TIGR00479">
    <property type="entry name" value="rumA"/>
    <property type="match status" value="1"/>
</dbReference>
<dbReference type="InterPro" id="IPR029063">
    <property type="entry name" value="SAM-dependent_MTases_sf"/>
</dbReference>
<dbReference type="InterPro" id="IPR010280">
    <property type="entry name" value="U5_MeTrfase_fam"/>
</dbReference>
<name>A0A0S6VRM2_9BACT</name>
<protein>
    <submittedName>
        <fullName evidence="7">23S rRNA m(5)U-1939 methyltransferase</fullName>
    </submittedName>
</protein>
<dbReference type="EMBL" id="DF820455">
    <property type="protein sequence ID" value="GAK49979.1"/>
    <property type="molecule type" value="Genomic_DNA"/>
</dbReference>
<dbReference type="Gene3D" id="2.40.50.140">
    <property type="entry name" value="Nucleic acid-binding proteins"/>
    <property type="match status" value="1"/>
</dbReference>
<dbReference type="InterPro" id="IPR002792">
    <property type="entry name" value="TRAM_dom"/>
</dbReference>
<feature type="domain" description="TRAM" evidence="6">
    <location>
        <begin position="2"/>
        <end position="60"/>
    </location>
</feature>
<dbReference type="PROSITE" id="PS50926">
    <property type="entry name" value="TRAM"/>
    <property type="match status" value="1"/>
</dbReference>
<keyword evidence="8" id="KW-1185">Reference proteome</keyword>
<dbReference type="PROSITE" id="PS51687">
    <property type="entry name" value="SAM_MT_RNA_M5U"/>
    <property type="match status" value="1"/>
</dbReference>
<proteinExistence type="inferred from homology"/>
<feature type="binding site" evidence="4">
    <location>
        <position position="284"/>
    </location>
    <ligand>
        <name>S-adenosyl-L-methionine</name>
        <dbReference type="ChEBI" id="CHEBI:59789"/>
    </ligand>
</feature>